<reference evidence="2" key="2">
    <citation type="submission" date="2023-05" db="EMBL/GenBank/DDBJ databases">
        <authorList>
            <person name="Schelkunov M.I."/>
        </authorList>
    </citation>
    <scope>NUCLEOTIDE SEQUENCE</scope>
    <source>
        <strain evidence="2">Hsosn_3</strain>
        <tissue evidence="2">Leaf</tissue>
    </source>
</reference>
<dbReference type="PANTHER" id="PTHR21654:SF84">
    <property type="entry name" value="SI:DKEY-66I24.7"/>
    <property type="match status" value="1"/>
</dbReference>
<evidence type="ECO:0000256" key="1">
    <source>
        <dbReference type="SAM" id="Coils"/>
    </source>
</evidence>
<name>A0AAD8HS58_9APIA</name>
<gene>
    <name evidence="2" type="ORF">POM88_028620</name>
</gene>
<reference evidence="2" key="1">
    <citation type="submission" date="2023-02" db="EMBL/GenBank/DDBJ databases">
        <title>Genome of toxic invasive species Heracleum sosnowskyi carries increased number of genes despite the absence of recent whole-genome duplications.</title>
        <authorList>
            <person name="Schelkunov M."/>
            <person name="Shtratnikova V."/>
            <person name="Makarenko M."/>
            <person name="Klepikova A."/>
            <person name="Omelchenko D."/>
            <person name="Novikova G."/>
            <person name="Obukhova E."/>
            <person name="Bogdanov V."/>
            <person name="Penin A."/>
            <person name="Logacheva M."/>
        </authorList>
    </citation>
    <scope>NUCLEOTIDE SEQUENCE</scope>
    <source>
        <strain evidence="2">Hsosn_3</strain>
        <tissue evidence="2">Leaf</tissue>
    </source>
</reference>
<dbReference type="AlphaFoldDB" id="A0AAD8HS58"/>
<proteinExistence type="predicted"/>
<keyword evidence="1" id="KW-0175">Coiled coil</keyword>
<dbReference type="Proteomes" id="UP001237642">
    <property type="component" value="Unassembled WGS sequence"/>
</dbReference>
<keyword evidence="3" id="KW-1185">Reference proteome</keyword>
<feature type="coiled-coil region" evidence="1">
    <location>
        <begin position="47"/>
        <end position="74"/>
    </location>
</feature>
<dbReference type="PANTHER" id="PTHR21654">
    <property type="entry name" value="FI21293P1"/>
    <property type="match status" value="1"/>
</dbReference>
<protein>
    <submittedName>
        <fullName evidence="2">Uncharacterized protein</fullName>
    </submittedName>
</protein>
<accession>A0AAD8HS58</accession>
<evidence type="ECO:0000313" key="2">
    <source>
        <dbReference type="EMBL" id="KAK1372427.1"/>
    </source>
</evidence>
<evidence type="ECO:0000313" key="3">
    <source>
        <dbReference type="Proteomes" id="UP001237642"/>
    </source>
</evidence>
<sequence>MNTSNNTTSSLTSIQEMLHEFIQHQQRIDMEWRESMDKHLYERLLFEQEWQKSMEKLERERIMLEQTWREKEEHRRMRDESRAKKRDALLTSLLYKLIHEDHH</sequence>
<comment type="caution">
    <text evidence="2">The sequence shown here is derived from an EMBL/GenBank/DDBJ whole genome shotgun (WGS) entry which is preliminary data.</text>
</comment>
<organism evidence="2 3">
    <name type="scientific">Heracleum sosnowskyi</name>
    <dbReference type="NCBI Taxonomy" id="360622"/>
    <lineage>
        <taxon>Eukaryota</taxon>
        <taxon>Viridiplantae</taxon>
        <taxon>Streptophyta</taxon>
        <taxon>Embryophyta</taxon>
        <taxon>Tracheophyta</taxon>
        <taxon>Spermatophyta</taxon>
        <taxon>Magnoliopsida</taxon>
        <taxon>eudicotyledons</taxon>
        <taxon>Gunneridae</taxon>
        <taxon>Pentapetalae</taxon>
        <taxon>asterids</taxon>
        <taxon>campanulids</taxon>
        <taxon>Apiales</taxon>
        <taxon>Apiaceae</taxon>
        <taxon>Apioideae</taxon>
        <taxon>apioid superclade</taxon>
        <taxon>Tordylieae</taxon>
        <taxon>Tordyliinae</taxon>
        <taxon>Heracleum</taxon>
    </lineage>
</organism>
<dbReference type="EMBL" id="JAUIZM010000007">
    <property type="protein sequence ID" value="KAK1372427.1"/>
    <property type="molecule type" value="Genomic_DNA"/>
</dbReference>